<proteinExistence type="predicted"/>
<keyword evidence="6" id="KW-0145">Chemotaxis</keyword>
<feature type="active site" evidence="6">
    <location>
        <position position="157"/>
    </location>
</feature>
<dbReference type="PRINTS" id="PR00996">
    <property type="entry name" value="CHERMTFRASE"/>
</dbReference>
<dbReference type="Pfam" id="PF01339">
    <property type="entry name" value="CheB_methylest"/>
    <property type="match status" value="1"/>
</dbReference>
<protein>
    <recommendedName>
        <fullName evidence="2">protein-glutamate O-methyltransferase</fullName>
        <ecNumber evidence="2">2.1.1.80</ecNumber>
    </recommendedName>
</protein>
<keyword evidence="11" id="KW-1185">Reference proteome</keyword>
<dbReference type="CDD" id="cd16434">
    <property type="entry name" value="CheB-CheR_fusion"/>
    <property type="match status" value="1"/>
</dbReference>
<keyword evidence="6" id="KW-0378">Hydrolase</keyword>
<evidence type="ECO:0000256" key="1">
    <source>
        <dbReference type="ARBA" id="ARBA00001541"/>
    </source>
</evidence>
<dbReference type="InterPro" id="IPR029063">
    <property type="entry name" value="SAM-dependent_MTases_sf"/>
</dbReference>
<sequence>MTPSSDVPDAQAAPGRVDGPLPARVHAAGVPVVGIGASAGGFDPICEFLASVPPASGFAYVVVQHHAPALPSILPQLLQRVTGMPVTELVHGMPVETDRVYVAPAGGGCGFDGHCFTVQPPDGPAAGRHPIDSFFRALASYAGESAVGIALSGTGADGTIGLAALRDAGGLTMAQLPSSARYDPMPASAIAAQAVDIVALPGEMAAQVADWRRRRGDLGAGALPVQASDQRAALQQMFQLLLQQTGANFADYKLSTVMRRIDRRMKLRQCATLPDYVRWMADNPIEVELLFKELLIGVTSFFRDAPVWDYLGEYALPRLLEQHPEGAAFKAWVPACSTGEEAYSLAIVFDEVLERLRPTARFTLQIFATDLDGDAIDRARQGLFGHAIAGDISAERLRRYFAPADKGSYRIRKDLRGSIIFARQNVIADPPFTKLDILCCRNLLIYFTPRLQTQLIPLFHYALRPNALLVLGSADTPGRFHELFAPLAGTSRVYRRLDADPGRVTSYFPTRVANVALPPIHQIGHASMKENLQTQVEQLLLRKHSPAAVLLNAHGDILYIHGRTGAFLEPAAGKANWNIHAMARDGLRHELAALLQNAAQSDQMVEVRGLVQHDAGGRPENALDLTAEAMPHSGPLAGTIMVTFASHALPPQKRRARASPPLVQELEQQLAQARLEIQAVRDEMQASREELKSANEELQSTNEELQSTNEELTTSKEEMQSLNEELYTVNAELQSKVDDLSLINGDMKNLLNSTDIATIFLDSALRIRRFTDQATRIYKLIATDVQRPLSDIANDLDYPELEADADCVLRTLVVCEKHVPTRSGGWYTVRIMPYRTVDNVIDGVVVTFINITEAKQLESQLRSMQDGAV</sequence>
<evidence type="ECO:0000256" key="7">
    <source>
        <dbReference type="SAM" id="MobiDB-lite"/>
    </source>
</evidence>
<feature type="region of interest" description="Disordered" evidence="7">
    <location>
        <begin position="686"/>
        <end position="709"/>
    </location>
</feature>
<dbReference type="InterPro" id="IPR036804">
    <property type="entry name" value="CheR_N_sf"/>
</dbReference>
<dbReference type="SUPFAM" id="SSF53335">
    <property type="entry name" value="S-adenosyl-L-methionine-dependent methyltransferases"/>
    <property type="match status" value="1"/>
</dbReference>
<feature type="active site" evidence="6">
    <location>
        <position position="65"/>
    </location>
</feature>
<feature type="domain" description="CheR-type methyltransferase" evidence="9">
    <location>
        <begin position="234"/>
        <end position="476"/>
    </location>
</feature>
<evidence type="ECO:0000256" key="4">
    <source>
        <dbReference type="ARBA" id="ARBA00022679"/>
    </source>
</evidence>
<dbReference type="SUPFAM" id="SSF57997">
    <property type="entry name" value="Tropomyosin"/>
    <property type="match status" value="1"/>
</dbReference>
<comment type="catalytic activity">
    <reaction evidence="1">
        <text>L-glutamyl-[protein] + S-adenosyl-L-methionine = [protein]-L-glutamate 5-O-methyl ester + S-adenosyl-L-homocysteine</text>
        <dbReference type="Rhea" id="RHEA:24452"/>
        <dbReference type="Rhea" id="RHEA-COMP:10208"/>
        <dbReference type="Rhea" id="RHEA-COMP:10311"/>
        <dbReference type="ChEBI" id="CHEBI:29973"/>
        <dbReference type="ChEBI" id="CHEBI:57856"/>
        <dbReference type="ChEBI" id="CHEBI:59789"/>
        <dbReference type="ChEBI" id="CHEBI:82795"/>
        <dbReference type="EC" id="2.1.1.80"/>
    </reaction>
</comment>
<dbReference type="SUPFAM" id="SSF47757">
    <property type="entry name" value="Chemotaxis receptor methyltransferase CheR, N-terminal domain"/>
    <property type="match status" value="1"/>
</dbReference>
<dbReference type="Pfam" id="PF01739">
    <property type="entry name" value="CheR"/>
    <property type="match status" value="1"/>
</dbReference>
<feature type="compositionally biased region" description="Basic and acidic residues" evidence="7">
    <location>
        <begin position="686"/>
        <end position="695"/>
    </location>
</feature>
<dbReference type="InterPro" id="IPR022641">
    <property type="entry name" value="CheR_N"/>
</dbReference>
<dbReference type="InterPro" id="IPR035909">
    <property type="entry name" value="CheB_C"/>
</dbReference>
<dbReference type="SUPFAM" id="SSF52738">
    <property type="entry name" value="Methylesterase CheB, C-terminal domain"/>
    <property type="match status" value="1"/>
</dbReference>
<dbReference type="Proteomes" id="UP000175989">
    <property type="component" value="Unassembled WGS sequence"/>
</dbReference>
<dbReference type="PATRIC" id="fig|762836.4.peg.3947"/>
<dbReference type="RefSeq" id="WP_167359088.1">
    <property type="nucleotide sequence ID" value="NZ_LROM01000106.1"/>
</dbReference>
<dbReference type="InterPro" id="IPR000780">
    <property type="entry name" value="CheR_MeTrfase"/>
</dbReference>
<dbReference type="GO" id="GO:0000156">
    <property type="term" value="F:phosphorelay response regulator activity"/>
    <property type="evidence" value="ECO:0007669"/>
    <property type="project" value="InterPro"/>
</dbReference>
<dbReference type="GO" id="GO:0008983">
    <property type="term" value="F:protein-glutamate O-methyltransferase activity"/>
    <property type="evidence" value="ECO:0007669"/>
    <property type="project" value="UniProtKB-EC"/>
</dbReference>
<dbReference type="PROSITE" id="PS50122">
    <property type="entry name" value="CHEB"/>
    <property type="match status" value="1"/>
</dbReference>
<gene>
    <name evidence="10" type="primary">cheR2_2</name>
    <name evidence="10" type="ORF">DUPY_38250</name>
</gene>
<evidence type="ECO:0000259" key="8">
    <source>
        <dbReference type="PROSITE" id="PS50122"/>
    </source>
</evidence>
<dbReference type="SUPFAM" id="SSF55785">
    <property type="entry name" value="PYP-like sensor domain (PAS domain)"/>
    <property type="match status" value="1"/>
</dbReference>
<dbReference type="PROSITE" id="PS50123">
    <property type="entry name" value="CHER"/>
    <property type="match status" value="1"/>
</dbReference>
<feature type="active site" evidence="6">
    <location>
        <position position="38"/>
    </location>
</feature>
<dbReference type="Pfam" id="PF03705">
    <property type="entry name" value="CheR_N"/>
    <property type="match status" value="1"/>
</dbReference>
<dbReference type="InterPro" id="IPR050903">
    <property type="entry name" value="Bact_Chemotaxis_MeTrfase"/>
</dbReference>
<dbReference type="GO" id="GO:0008984">
    <property type="term" value="F:protein-glutamate methylesterase activity"/>
    <property type="evidence" value="ECO:0007669"/>
    <property type="project" value="InterPro"/>
</dbReference>
<evidence type="ECO:0000313" key="10">
    <source>
        <dbReference type="EMBL" id="OEZ96737.1"/>
    </source>
</evidence>
<organism evidence="10 11">
    <name type="scientific">Duganella phyllosphaerae</name>
    <dbReference type="NCBI Taxonomy" id="762836"/>
    <lineage>
        <taxon>Bacteria</taxon>
        <taxon>Pseudomonadati</taxon>
        <taxon>Pseudomonadota</taxon>
        <taxon>Betaproteobacteria</taxon>
        <taxon>Burkholderiales</taxon>
        <taxon>Oxalobacteraceae</taxon>
        <taxon>Telluria group</taxon>
        <taxon>Duganella</taxon>
    </lineage>
</organism>
<keyword evidence="5" id="KW-0949">S-adenosyl-L-methionine</keyword>
<keyword evidence="4 10" id="KW-0808">Transferase</keyword>
<dbReference type="SMART" id="SM00138">
    <property type="entry name" value="MeTrc"/>
    <property type="match status" value="1"/>
</dbReference>
<feature type="region of interest" description="Disordered" evidence="7">
    <location>
        <begin position="1"/>
        <end position="20"/>
    </location>
</feature>
<evidence type="ECO:0000256" key="6">
    <source>
        <dbReference type="PROSITE-ProRule" id="PRU00050"/>
    </source>
</evidence>
<comment type="caution">
    <text evidence="10">The sequence shown here is derived from an EMBL/GenBank/DDBJ whole genome shotgun (WGS) entry which is preliminary data.</text>
</comment>
<evidence type="ECO:0000256" key="5">
    <source>
        <dbReference type="ARBA" id="ARBA00022691"/>
    </source>
</evidence>
<evidence type="ECO:0000259" key="9">
    <source>
        <dbReference type="PROSITE" id="PS50123"/>
    </source>
</evidence>
<evidence type="ECO:0000313" key="11">
    <source>
        <dbReference type="Proteomes" id="UP000175989"/>
    </source>
</evidence>
<dbReference type="Gene3D" id="3.40.50.180">
    <property type="entry name" value="Methylesterase CheB, C-terminal domain"/>
    <property type="match status" value="1"/>
</dbReference>
<dbReference type="GO" id="GO:0005737">
    <property type="term" value="C:cytoplasm"/>
    <property type="evidence" value="ECO:0007669"/>
    <property type="project" value="InterPro"/>
</dbReference>
<reference evidence="11" key="1">
    <citation type="journal article" date="2016" name="Front. Microbiol.">
        <title>Molecular Keys to the Janthinobacterium and Duganella spp. Interaction with the Plant Pathogen Fusarium graminearum.</title>
        <authorList>
            <person name="Haack F.S."/>
            <person name="Poehlein A."/>
            <person name="Kroger C."/>
            <person name="Voigt C.A."/>
            <person name="Piepenbring M."/>
            <person name="Bode H.B."/>
            <person name="Daniel R."/>
            <person name="Schafer W."/>
            <person name="Streit W.R."/>
        </authorList>
    </citation>
    <scope>NUCLEOTIDE SEQUENCE [LARGE SCALE GENOMIC DNA]</scope>
    <source>
        <strain evidence="11">T54</strain>
    </source>
</reference>
<evidence type="ECO:0000256" key="2">
    <source>
        <dbReference type="ARBA" id="ARBA00012534"/>
    </source>
</evidence>
<keyword evidence="3 10" id="KW-0489">Methyltransferase</keyword>
<feature type="compositionally biased region" description="Polar residues" evidence="7">
    <location>
        <begin position="696"/>
        <end position="709"/>
    </location>
</feature>
<dbReference type="Gene3D" id="1.10.155.10">
    <property type="entry name" value="Chemotaxis receptor methyltransferase CheR, N-terminal domain"/>
    <property type="match status" value="1"/>
</dbReference>
<dbReference type="InterPro" id="IPR035965">
    <property type="entry name" value="PAS-like_dom_sf"/>
</dbReference>
<name>A0A1E7WEQ2_9BURK</name>
<dbReference type="GO" id="GO:0032259">
    <property type="term" value="P:methylation"/>
    <property type="evidence" value="ECO:0007669"/>
    <property type="project" value="UniProtKB-KW"/>
</dbReference>
<accession>A0A1E7WEQ2</accession>
<dbReference type="InterPro" id="IPR000673">
    <property type="entry name" value="Sig_transdc_resp-reg_Me-estase"/>
</dbReference>
<dbReference type="GO" id="GO:0006935">
    <property type="term" value="P:chemotaxis"/>
    <property type="evidence" value="ECO:0007669"/>
    <property type="project" value="UniProtKB-UniRule"/>
</dbReference>
<dbReference type="InterPro" id="IPR022642">
    <property type="entry name" value="CheR_C"/>
</dbReference>
<feature type="domain" description="CheB-type methylesterase" evidence="8">
    <location>
        <begin position="20"/>
        <end position="215"/>
    </location>
</feature>
<evidence type="ECO:0000256" key="3">
    <source>
        <dbReference type="ARBA" id="ARBA00022603"/>
    </source>
</evidence>
<dbReference type="AlphaFoldDB" id="A0A1E7WEQ2"/>
<dbReference type="EMBL" id="LROM01000106">
    <property type="protein sequence ID" value="OEZ96737.1"/>
    <property type="molecule type" value="Genomic_DNA"/>
</dbReference>
<dbReference type="PANTHER" id="PTHR24422:SF27">
    <property type="entry name" value="PROTEIN-GLUTAMATE O-METHYLTRANSFERASE"/>
    <property type="match status" value="1"/>
</dbReference>
<dbReference type="EC" id="2.1.1.80" evidence="2"/>
<dbReference type="Pfam" id="PF13596">
    <property type="entry name" value="PAS_10"/>
    <property type="match status" value="1"/>
</dbReference>
<dbReference type="Gene3D" id="3.40.50.150">
    <property type="entry name" value="Vaccinia Virus protein VP39"/>
    <property type="match status" value="1"/>
</dbReference>
<dbReference type="PANTHER" id="PTHR24422">
    <property type="entry name" value="CHEMOTAXIS PROTEIN METHYLTRANSFERASE"/>
    <property type="match status" value="1"/>
</dbReference>
<dbReference type="Gene3D" id="3.30.450.20">
    <property type="entry name" value="PAS domain"/>
    <property type="match status" value="1"/>
</dbReference>